<evidence type="ECO:0000313" key="22">
    <source>
        <dbReference type="Proteomes" id="UP001198962"/>
    </source>
</evidence>
<dbReference type="EMBL" id="JAJEPU010000036">
    <property type="protein sequence ID" value="MCC2165441.1"/>
    <property type="molecule type" value="Genomic_DNA"/>
</dbReference>
<organism evidence="21 22">
    <name type="scientific">Brotaphodocola catenula</name>
    <dbReference type="NCBI Taxonomy" id="2885361"/>
    <lineage>
        <taxon>Bacteria</taxon>
        <taxon>Bacillati</taxon>
        <taxon>Bacillota</taxon>
        <taxon>Clostridia</taxon>
        <taxon>Lachnospirales</taxon>
        <taxon>Lachnospiraceae</taxon>
        <taxon>Brotaphodocola</taxon>
    </lineage>
</organism>
<sequence>MSQNQEEKEKEKETEKEREKETEKTITEEKTSENQEKHRGQKKGNWRESFIIAFSMYSRIPMPRTEWTEAGMQYALCFFPAIGIVIGVVVCVFMWIAQQVRLGEIAVCCIGTAIPLLITGGIHMDGFLDTTDAHSSFADREKKLEILKDPNTGAFAVIGYGVYLLLYLSAWSELKIVAFPAVGAIYVMTRALSGWSVVGFPKARKNGLASTFATGARDRTVKQTMILWWILAMAFLVYFAGWIPALLMAGAELLVFRHYYHMAVNEFGGMTGDLAGHFLQSAELVMYLVVAGYGLLVW</sequence>
<dbReference type="HAMAP" id="MF_00719">
    <property type="entry name" value="CobS"/>
    <property type="match status" value="1"/>
</dbReference>
<evidence type="ECO:0000256" key="5">
    <source>
        <dbReference type="ARBA" id="ARBA00013200"/>
    </source>
</evidence>
<feature type="region of interest" description="Disordered" evidence="20">
    <location>
        <begin position="1"/>
        <end position="43"/>
    </location>
</feature>
<evidence type="ECO:0000256" key="6">
    <source>
        <dbReference type="ARBA" id="ARBA00015850"/>
    </source>
</evidence>
<accession>A0AAE3APL8</accession>
<evidence type="ECO:0000256" key="8">
    <source>
        <dbReference type="ARBA" id="ARBA00022573"/>
    </source>
</evidence>
<evidence type="ECO:0000256" key="10">
    <source>
        <dbReference type="ARBA" id="ARBA00022692"/>
    </source>
</evidence>
<evidence type="ECO:0000313" key="21">
    <source>
        <dbReference type="EMBL" id="MCC2165441.1"/>
    </source>
</evidence>
<dbReference type="EC" id="2.7.8.26" evidence="5 19"/>
<feature type="transmembrane region" description="Helical" evidence="19">
    <location>
        <begin position="74"/>
        <end position="96"/>
    </location>
</feature>
<evidence type="ECO:0000256" key="20">
    <source>
        <dbReference type="SAM" id="MobiDB-lite"/>
    </source>
</evidence>
<dbReference type="InterPro" id="IPR003805">
    <property type="entry name" value="CobS"/>
</dbReference>
<dbReference type="RefSeq" id="WP_308451749.1">
    <property type="nucleotide sequence ID" value="NZ_JAJEPU010000036.1"/>
</dbReference>
<keyword evidence="9 19" id="KW-0808">Transferase</keyword>
<keyword evidence="12 19" id="KW-1133">Transmembrane helix</keyword>
<evidence type="ECO:0000256" key="1">
    <source>
        <dbReference type="ARBA" id="ARBA00001946"/>
    </source>
</evidence>
<dbReference type="GO" id="GO:0051073">
    <property type="term" value="F:adenosylcobinamide-GDP ribazoletransferase activity"/>
    <property type="evidence" value="ECO:0007669"/>
    <property type="project" value="UniProtKB-UniRule"/>
</dbReference>
<keyword evidence="7 19" id="KW-1003">Cell membrane</keyword>
<evidence type="ECO:0000256" key="4">
    <source>
        <dbReference type="ARBA" id="ARBA00010561"/>
    </source>
</evidence>
<feature type="transmembrane region" description="Helical" evidence="19">
    <location>
        <begin position="226"/>
        <end position="254"/>
    </location>
</feature>
<name>A0AAE3APL8_9FIRM</name>
<comment type="similarity">
    <text evidence="4 19">Belongs to the CobS family.</text>
</comment>
<evidence type="ECO:0000256" key="9">
    <source>
        <dbReference type="ARBA" id="ARBA00022679"/>
    </source>
</evidence>
<evidence type="ECO:0000256" key="11">
    <source>
        <dbReference type="ARBA" id="ARBA00022842"/>
    </source>
</evidence>
<dbReference type="GO" id="GO:0005886">
    <property type="term" value="C:plasma membrane"/>
    <property type="evidence" value="ECO:0007669"/>
    <property type="project" value="UniProtKB-SubCell"/>
</dbReference>
<evidence type="ECO:0000256" key="7">
    <source>
        <dbReference type="ARBA" id="ARBA00022475"/>
    </source>
</evidence>
<reference evidence="21" key="1">
    <citation type="submission" date="2021-10" db="EMBL/GenBank/DDBJ databases">
        <title>Anaerobic single-cell dispensing facilitates the cultivation of human gut bacteria.</title>
        <authorList>
            <person name="Afrizal A."/>
        </authorList>
    </citation>
    <scope>NUCLEOTIDE SEQUENCE</scope>
    <source>
        <strain evidence="21">CLA-AA-H274</strain>
    </source>
</reference>
<keyword evidence="10 19" id="KW-0812">Transmembrane</keyword>
<dbReference type="GO" id="GO:0009236">
    <property type="term" value="P:cobalamin biosynthetic process"/>
    <property type="evidence" value="ECO:0007669"/>
    <property type="project" value="UniProtKB-UniRule"/>
</dbReference>
<comment type="caution">
    <text evidence="21">The sequence shown here is derived from an EMBL/GenBank/DDBJ whole genome shotgun (WGS) entry which is preliminary data.</text>
</comment>
<feature type="compositionally biased region" description="Basic and acidic residues" evidence="20">
    <location>
        <begin position="1"/>
        <end position="38"/>
    </location>
</feature>
<comment type="pathway">
    <text evidence="3 19">Cofactor biosynthesis; adenosylcobalamin biosynthesis; adenosylcobalamin from cob(II)yrinate a,c-diamide: step 7/7.</text>
</comment>
<keyword evidence="22" id="KW-1185">Reference proteome</keyword>
<feature type="transmembrane region" description="Helical" evidence="19">
    <location>
        <begin position="274"/>
        <end position="296"/>
    </location>
</feature>
<gene>
    <name evidence="19" type="primary">cobS</name>
    <name evidence="21" type="ORF">LKD32_11270</name>
</gene>
<dbReference type="PANTHER" id="PTHR34148:SF1">
    <property type="entry name" value="ADENOSYLCOBINAMIDE-GDP RIBAZOLETRANSFERASE"/>
    <property type="match status" value="1"/>
</dbReference>
<comment type="catalytic activity">
    <reaction evidence="18 19">
        <text>alpha-ribazole 5'-phosphate + adenosylcob(III)inamide-GDP = adenosylcob(III)alamin 5'-phosphate + GMP + H(+)</text>
        <dbReference type="Rhea" id="RHEA:23560"/>
        <dbReference type="ChEBI" id="CHEBI:15378"/>
        <dbReference type="ChEBI" id="CHEBI:57918"/>
        <dbReference type="ChEBI" id="CHEBI:58115"/>
        <dbReference type="ChEBI" id="CHEBI:60487"/>
        <dbReference type="ChEBI" id="CHEBI:60493"/>
        <dbReference type="EC" id="2.7.8.26"/>
    </reaction>
</comment>
<evidence type="ECO:0000256" key="16">
    <source>
        <dbReference type="ARBA" id="ARBA00032853"/>
    </source>
</evidence>
<dbReference type="PANTHER" id="PTHR34148">
    <property type="entry name" value="ADENOSYLCOBINAMIDE-GDP RIBAZOLETRANSFERASE"/>
    <property type="match status" value="1"/>
</dbReference>
<evidence type="ECO:0000256" key="15">
    <source>
        <dbReference type="ARBA" id="ARBA00032605"/>
    </source>
</evidence>
<dbReference type="Proteomes" id="UP001198962">
    <property type="component" value="Unassembled WGS sequence"/>
</dbReference>
<keyword evidence="13 19" id="KW-0472">Membrane</keyword>
<proteinExistence type="inferred from homology"/>
<evidence type="ECO:0000256" key="14">
    <source>
        <dbReference type="ARBA" id="ARBA00025228"/>
    </source>
</evidence>
<evidence type="ECO:0000256" key="17">
    <source>
        <dbReference type="ARBA" id="ARBA00048623"/>
    </source>
</evidence>
<comment type="subcellular location">
    <subcellularLocation>
        <location evidence="2 19">Cell membrane</location>
        <topology evidence="2 19">Multi-pass membrane protein</topology>
    </subcellularLocation>
</comment>
<feature type="transmembrane region" description="Helical" evidence="19">
    <location>
        <begin position="102"/>
        <end position="122"/>
    </location>
</feature>
<comment type="cofactor">
    <cofactor evidence="1 19">
        <name>Mg(2+)</name>
        <dbReference type="ChEBI" id="CHEBI:18420"/>
    </cofactor>
</comment>
<evidence type="ECO:0000256" key="18">
    <source>
        <dbReference type="ARBA" id="ARBA00049504"/>
    </source>
</evidence>
<keyword evidence="8 19" id="KW-0169">Cobalamin biosynthesis</keyword>
<dbReference type="GO" id="GO:0008818">
    <property type="term" value="F:cobalamin 5'-phosphate synthase activity"/>
    <property type="evidence" value="ECO:0007669"/>
    <property type="project" value="UniProtKB-UniRule"/>
</dbReference>
<dbReference type="AlphaFoldDB" id="A0AAE3APL8"/>
<evidence type="ECO:0000256" key="2">
    <source>
        <dbReference type="ARBA" id="ARBA00004651"/>
    </source>
</evidence>
<comment type="function">
    <text evidence="14 19">Joins adenosylcobinamide-GDP and alpha-ribazole to generate adenosylcobalamin (Ado-cobalamin). Also synthesizes adenosylcobalamin 5'-phosphate from adenosylcobinamide-GDP and alpha-ribazole 5'-phosphate.</text>
</comment>
<dbReference type="Pfam" id="PF02654">
    <property type="entry name" value="CobS"/>
    <property type="match status" value="1"/>
</dbReference>
<evidence type="ECO:0000256" key="12">
    <source>
        <dbReference type="ARBA" id="ARBA00022989"/>
    </source>
</evidence>
<protein>
    <recommendedName>
        <fullName evidence="6 19">Adenosylcobinamide-GDP ribazoletransferase</fullName>
        <ecNumber evidence="5 19">2.7.8.26</ecNumber>
    </recommendedName>
    <alternativeName>
        <fullName evidence="16 19">Cobalamin synthase</fullName>
    </alternativeName>
    <alternativeName>
        <fullName evidence="15 19">Cobalamin-5'-phosphate synthase</fullName>
    </alternativeName>
</protein>
<comment type="catalytic activity">
    <reaction evidence="17 19">
        <text>alpha-ribazole + adenosylcob(III)inamide-GDP = adenosylcob(III)alamin + GMP + H(+)</text>
        <dbReference type="Rhea" id="RHEA:16049"/>
        <dbReference type="ChEBI" id="CHEBI:10329"/>
        <dbReference type="ChEBI" id="CHEBI:15378"/>
        <dbReference type="ChEBI" id="CHEBI:18408"/>
        <dbReference type="ChEBI" id="CHEBI:58115"/>
        <dbReference type="ChEBI" id="CHEBI:60487"/>
        <dbReference type="EC" id="2.7.8.26"/>
    </reaction>
</comment>
<keyword evidence="11 19" id="KW-0460">Magnesium</keyword>
<evidence type="ECO:0000256" key="3">
    <source>
        <dbReference type="ARBA" id="ARBA00004663"/>
    </source>
</evidence>
<feature type="transmembrane region" description="Helical" evidence="19">
    <location>
        <begin position="152"/>
        <end position="170"/>
    </location>
</feature>
<feature type="transmembrane region" description="Helical" evidence="19">
    <location>
        <begin position="176"/>
        <end position="198"/>
    </location>
</feature>
<evidence type="ECO:0000256" key="13">
    <source>
        <dbReference type="ARBA" id="ARBA00023136"/>
    </source>
</evidence>
<evidence type="ECO:0000256" key="19">
    <source>
        <dbReference type="HAMAP-Rule" id="MF_00719"/>
    </source>
</evidence>